<sequence length="279" mass="31482">MSAKARYAMRRRLELHLDLLRNEIRPNIEKLVDELGTPNLPILSKSSTAAANNDVLPEPTQNILSESPYHIDNLQANIQAQRSLLTPTNSTKKGIKRAAETAAAVARFRTYCHVVNRLLDSVRHNIAVQNDRLEERVGERWRIAQERSRQLASKRNGRSRYVESWGYDRDDLSDTTSPTSSGWDTASDSPGWDNSDFSAASGWNSDTTNTSYDQDNRDDWGSGAQGMGTMGKGSRGSKLKNGFTPDELFWDDVLAECALMQLFGWAHHRDRRGRQTMRL</sequence>
<keyword evidence="3" id="KW-1185">Reference proteome</keyword>
<evidence type="ECO:0000256" key="1">
    <source>
        <dbReference type="SAM" id="MobiDB-lite"/>
    </source>
</evidence>
<evidence type="ECO:0000313" key="2">
    <source>
        <dbReference type="EMBL" id="KAK3937692.1"/>
    </source>
</evidence>
<name>A0AAN6N5C3_9PEZI</name>
<feature type="region of interest" description="Disordered" evidence="1">
    <location>
        <begin position="171"/>
        <end position="238"/>
    </location>
</feature>
<organism evidence="2 3">
    <name type="scientific">Diplogelasinospora grovesii</name>
    <dbReference type="NCBI Taxonomy" id="303347"/>
    <lineage>
        <taxon>Eukaryota</taxon>
        <taxon>Fungi</taxon>
        <taxon>Dikarya</taxon>
        <taxon>Ascomycota</taxon>
        <taxon>Pezizomycotina</taxon>
        <taxon>Sordariomycetes</taxon>
        <taxon>Sordariomycetidae</taxon>
        <taxon>Sordariales</taxon>
        <taxon>Diplogelasinosporaceae</taxon>
        <taxon>Diplogelasinospora</taxon>
    </lineage>
</organism>
<dbReference type="Proteomes" id="UP001303473">
    <property type="component" value="Unassembled WGS sequence"/>
</dbReference>
<protein>
    <submittedName>
        <fullName evidence="2">Uncharacterized protein</fullName>
    </submittedName>
</protein>
<reference evidence="3" key="1">
    <citation type="journal article" date="2023" name="Mol. Phylogenet. Evol.">
        <title>Genome-scale phylogeny and comparative genomics of the fungal order Sordariales.</title>
        <authorList>
            <person name="Hensen N."/>
            <person name="Bonometti L."/>
            <person name="Westerberg I."/>
            <person name="Brannstrom I.O."/>
            <person name="Guillou S."/>
            <person name="Cros-Aarteil S."/>
            <person name="Calhoun S."/>
            <person name="Haridas S."/>
            <person name="Kuo A."/>
            <person name="Mondo S."/>
            <person name="Pangilinan J."/>
            <person name="Riley R."/>
            <person name="LaButti K."/>
            <person name="Andreopoulos B."/>
            <person name="Lipzen A."/>
            <person name="Chen C."/>
            <person name="Yan M."/>
            <person name="Daum C."/>
            <person name="Ng V."/>
            <person name="Clum A."/>
            <person name="Steindorff A."/>
            <person name="Ohm R.A."/>
            <person name="Martin F."/>
            <person name="Silar P."/>
            <person name="Natvig D.O."/>
            <person name="Lalanne C."/>
            <person name="Gautier V."/>
            <person name="Ament-Velasquez S.L."/>
            <person name="Kruys A."/>
            <person name="Hutchinson M.I."/>
            <person name="Powell A.J."/>
            <person name="Barry K."/>
            <person name="Miller A.N."/>
            <person name="Grigoriev I.V."/>
            <person name="Debuchy R."/>
            <person name="Gladieux P."/>
            <person name="Hiltunen Thoren M."/>
            <person name="Johannesson H."/>
        </authorList>
    </citation>
    <scope>NUCLEOTIDE SEQUENCE [LARGE SCALE GENOMIC DNA]</scope>
    <source>
        <strain evidence="3">CBS 340.73</strain>
    </source>
</reference>
<dbReference type="EMBL" id="MU853847">
    <property type="protein sequence ID" value="KAK3937692.1"/>
    <property type="molecule type" value="Genomic_DNA"/>
</dbReference>
<proteinExistence type="predicted"/>
<dbReference type="AlphaFoldDB" id="A0AAN6N5C3"/>
<gene>
    <name evidence="2" type="ORF">QBC46DRAFT_344310</name>
</gene>
<comment type="caution">
    <text evidence="2">The sequence shown here is derived from an EMBL/GenBank/DDBJ whole genome shotgun (WGS) entry which is preliminary data.</text>
</comment>
<feature type="compositionally biased region" description="Gly residues" evidence="1">
    <location>
        <begin position="223"/>
        <end position="234"/>
    </location>
</feature>
<feature type="compositionally biased region" description="Polar residues" evidence="1">
    <location>
        <begin position="195"/>
        <end position="213"/>
    </location>
</feature>
<evidence type="ECO:0000313" key="3">
    <source>
        <dbReference type="Proteomes" id="UP001303473"/>
    </source>
</evidence>
<accession>A0AAN6N5C3</accession>